<dbReference type="InterPro" id="IPR036097">
    <property type="entry name" value="HisK_dim/P_sf"/>
</dbReference>
<dbReference type="Pfam" id="PF13188">
    <property type="entry name" value="PAS_8"/>
    <property type="match status" value="1"/>
</dbReference>
<accession>A0A2W5FP84</accession>
<keyword evidence="6" id="KW-0902">Two-component regulatory system</keyword>
<keyword evidence="5 9" id="KW-0418">Kinase</keyword>
<reference evidence="9 10" key="1">
    <citation type="submission" date="2017-08" db="EMBL/GenBank/DDBJ databases">
        <title>Infants hospitalized years apart are colonized by the same room-sourced microbial strains.</title>
        <authorList>
            <person name="Brooks B."/>
            <person name="Olm M.R."/>
            <person name="Firek B.A."/>
            <person name="Baker R."/>
            <person name="Thomas B.C."/>
            <person name="Morowitz M.J."/>
            <person name="Banfield J.F."/>
        </authorList>
    </citation>
    <scope>NUCLEOTIDE SEQUENCE [LARGE SCALE GENOMIC DNA]</scope>
    <source>
        <strain evidence="9">S2_006_000_R2_64</strain>
    </source>
</reference>
<dbReference type="InterPro" id="IPR050736">
    <property type="entry name" value="Sensor_HK_Regulatory"/>
</dbReference>
<protein>
    <recommendedName>
        <fullName evidence="2">histidine kinase</fullName>
        <ecNumber evidence="2">2.7.13.3</ecNumber>
    </recommendedName>
</protein>
<dbReference type="Proteomes" id="UP000249739">
    <property type="component" value="Unassembled WGS sequence"/>
</dbReference>
<keyword evidence="4" id="KW-0808">Transferase</keyword>
<dbReference type="InterPro" id="IPR003661">
    <property type="entry name" value="HisK_dim/P_dom"/>
</dbReference>
<dbReference type="Pfam" id="PF00512">
    <property type="entry name" value="HisKA"/>
    <property type="match status" value="1"/>
</dbReference>
<dbReference type="EMBL" id="QFOT01000059">
    <property type="protein sequence ID" value="PZP55617.1"/>
    <property type="molecule type" value="Genomic_DNA"/>
</dbReference>
<dbReference type="Gene3D" id="3.30.565.10">
    <property type="entry name" value="Histidine kinase-like ATPase, C-terminal domain"/>
    <property type="match status" value="1"/>
</dbReference>
<comment type="caution">
    <text evidence="9">The sequence shown here is derived from an EMBL/GenBank/DDBJ whole genome shotgun (WGS) entry which is preliminary data.</text>
</comment>
<evidence type="ECO:0000259" key="8">
    <source>
        <dbReference type="PROSITE" id="PS50112"/>
    </source>
</evidence>
<dbReference type="PROSITE" id="PS50109">
    <property type="entry name" value="HIS_KIN"/>
    <property type="match status" value="1"/>
</dbReference>
<dbReference type="Gene3D" id="3.30.450.20">
    <property type="entry name" value="PAS domain"/>
    <property type="match status" value="2"/>
</dbReference>
<evidence type="ECO:0000256" key="6">
    <source>
        <dbReference type="ARBA" id="ARBA00023012"/>
    </source>
</evidence>
<dbReference type="SUPFAM" id="SSF55874">
    <property type="entry name" value="ATPase domain of HSP90 chaperone/DNA topoisomerase II/histidine kinase"/>
    <property type="match status" value="1"/>
</dbReference>
<evidence type="ECO:0000256" key="5">
    <source>
        <dbReference type="ARBA" id="ARBA00022777"/>
    </source>
</evidence>
<dbReference type="InterPro" id="IPR005467">
    <property type="entry name" value="His_kinase_dom"/>
</dbReference>
<feature type="domain" description="Histidine kinase" evidence="7">
    <location>
        <begin position="538"/>
        <end position="761"/>
    </location>
</feature>
<evidence type="ECO:0000313" key="9">
    <source>
        <dbReference type="EMBL" id="PZP55617.1"/>
    </source>
</evidence>
<evidence type="ECO:0000313" key="10">
    <source>
        <dbReference type="Proteomes" id="UP000249739"/>
    </source>
</evidence>
<dbReference type="PROSITE" id="PS50112">
    <property type="entry name" value="PAS"/>
    <property type="match status" value="1"/>
</dbReference>
<dbReference type="InterPro" id="IPR004358">
    <property type="entry name" value="Sig_transdc_His_kin-like_C"/>
</dbReference>
<dbReference type="FunFam" id="3.30.565.10:FF:000006">
    <property type="entry name" value="Sensor histidine kinase WalK"/>
    <property type="match status" value="1"/>
</dbReference>
<dbReference type="SMART" id="SM00387">
    <property type="entry name" value="HATPase_c"/>
    <property type="match status" value="1"/>
</dbReference>
<dbReference type="Gene3D" id="1.10.287.130">
    <property type="match status" value="1"/>
</dbReference>
<evidence type="ECO:0000259" key="7">
    <source>
        <dbReference type="PROSITE" id="PS50109"/>
    </source>
</evidence>
<dbReference type="AlphaFoldDB" id="A0A2W5FP84"/>
<dbReference type="EC" id="2.7.13.3" evidence="2"/>
<dbReference type="InterPro" id="IPR000014">
    <property type="entry name" value="PAS"/>
</dbReference>
<dbReference type="PANTHER" id="PTHR43711:SF1">
    <property type="entry name" value="HISTIDINE KINASE 1"/>
    <property type="match status" value="1"/>
</dbReference>
<dbReference type="SUPFAM" id="SSF55785">
    <property type="entry name" value="PYP-like sensor domain (PAS domain)"/>
    <property type="match status" value="2"/>
</dbReference>
<evidence type="ECO:0000256" key="2">
    <source>
        <dbReference type="ARBA" id="ARBA00012438"/>
    </source>
</evidence>
<dbReference type="GO" id="GO:0000155">
    <property type="term" value="F:phosphorelay sensor kinase activity"/>
    <property type="evidence" value="ECO:0007669"/>
    <property type="project" value="InterPro"/>
</dbReference>
<evidence type="ECO:0000256" key="4">
    <source>
        <dbReference type="ARBA" id="ARBA00022679"/>
    </source>
</evidence>
<dbReference type="InterPro" id="IPR036890">
    <property type="entry name" value="HATPase_C_sf"/>
</dbReference>
<dbReference type="Pfam" id="PF12860">
    <property type="entry name" value="PAS_7"/>
    <property type="match status" value="2"/>
</dbReference>
<dbReference type="InterPro" id="IPR035965">
    <property type="entry name" value="PAS-like_dom_sf"/>
</dbReference>
<proteinExistence type="predicted"/>
<dbReference type="SMART" id="SM00388">
    <property type="entry name" value="HisKA"/>
    <property type="match status" value="1"/>
</dbReference>
<dbReference type="CDD" id="cd00075">
    <property type="entry name" value="HATPase"/>
    <property type="match status" value="1"/>
</dbReference>
<comment type="catalytic activity">
    <reaction evidence="1">
        <text>ATP + protein L-histidine = ADP + protein N-phospho-L-histidine.</text>
        <dbReference type="EC" id="2.7.13.3"/>
    </reaction>
</comment>
<evidence type="ECO:0000256" key="1">
    <source>
        <dbReference type="ARBA" id="ARBA00000085"/>
    </source>
</evidence>
<dbReference type="InterPro" id="IPR003594">
    <property type="entry name" value="HATPase_dom"/>
</dbReference>
<dbReference type="SUPFAM" id="SSF47384">
    <property type="entry name" value="Homodimeric domain of signal transducing histidine kinase"/>
    <property type="match status" value="1"/>
</dbReference>
<dbReference type="PANTHER" id="PTHR43711">
    <property type="entry name" value="TWO-COMPONENT HISTIDINE KINASE"/>
    <property type="match status" value="1"/>
</dbReference>
<dbReference type="CDD" id="cd00082">
    <property type="entry name" value="HisKA"/>
    <property type="match status" value="1"/>
</dbReference>
<gene>
    <name evidence="9" type="ORF">DI586_06275</name>
</gene>
<dbReference type="Pfam" id="PF02518">
    <property type="entry name" value="HATPase_c"/>
    <property type="match status" value="1"/>
</dbReference>
<name>A0A2W5FP84_9BACT</name>
<organism evidence="9 10">
    <name type="scientific">Micavibrio aeruginosavorus</name>
    <dbReference type="NCBI Taxonomy" id="349221"/>
    <lineage>
        <taxon>Bacteria</taxon>
        <taxon>Pseudomonadati</taxon>
        <taxon>Bdellovibrionota</taxon>
        <taxon>Bdellovibrionia</taxon>
        <taxon>Bdellovibrionales</taxon>
        <taxon>Pseudobdellovibrionaceae</taxon>
        <taxon>Micavibrio</taxon>
    </lineage>
</organism>
<feature type="domain" description="PAS" evidence="8">
    <location>
        <begin position="145"/>
        <end position="216"/>
    </location>
</feature>
<sequence>MANPLKSFLGITDLEAEKSRLEAFLTAFPGEYCGFSKDSAVAFSPHFPDTLNLKTVTDFADIQQALRPGDDAALESCFRRLQEQGTRFSLKVRSLDQSRLLRFSGSKGKDQQGVQNYDILWIEDVTEIEKEIETLRDSCTENEESFRRLQAALDSFPNPVWIRDKRNQIIWTNRPYSELLVSTPEKVIAQQQELNFTKKPGSRSLAELSSVALSTNTEQKDKRHMIVQGDRRLYEMTITPIPHLDYSVGHILDITKEEETLKDVERNAATTKELFEHLSSPLAVYNKDYRLEYYNSAYSQFWHLDEQWLNSQPRMSEIIDRLRETRMVPEQADFRIYKQSLVDTFSKMISPSEEMHYLPNGMTLRMMVFPRPAGGVMIMWEDVTSHLELESSYNTLVAVQKETLDNLAEGVAAFGGDGRLKLWNPSFPRLWRLNPEDMEGTPHITRIVEKLKPLFADNDWENAKTNLLAQGLDRNMRDGVMRRNDGTVIEFAAVPLPDGGMLVTHTDITDTIRVETALREKTAALEAAEKLKLEFIANVSYQLRTPLNAIIGFTEILDKEYFGTLNERQKGYTRGLSEAGERLMSLINDILDLASIEAGYMALETAEMNIHDMLKGLYDLTVEWARSQRIEVSLSCPADIGTVMADERRMKQIMLNLIRNSIEFTQAGGRITLIGERRGDYVGLSVADTGPGISEEDQEKIFKPFEKTDAQRDDGEGNVRGGAGLGLTLVKDIVELHNGKVELKSELGVGTTTTLLLPAGLQSAQEA</sequence>
<keyword evidence="3" id="KW-0597">Phosphoprotein</keyword>
<evidence type="ECO:0000256" key="3">
    <source>
        <dbReference type="ARBA" id="ARBA00022553"/>
    </source>
</evidence>
<dbReference type="PRINTS" id="PR00344">
    <property type="entry name" value="BCTRLSENSOR"/>
</dbReference>
<dbReference type="SMART" id="SM00091">
    <property type="entry name" value="PAS"/>
    <property type="match status" value="3"/>
</dbReference>